<dbReference type="PANTHER" id="PTHR21666:SF293">
    <property type="entry name" value="SLL1488 PROTEIN"/>
    <property type="match status" value="1"/>
</dbReference>
<dbReference type="AlphaFoldDB" id="A0A934UTN0"/>
<comment type="caution">
    <text evidence="4">The sequence shown here is derived from an EMBL/GenBank/DDBJ whole genome shotgun (WGS) entry which is preliminary data.</text>
</comment>
<dbReference type="PANTHER" id="PTHR21666">
    <property type="entry name" value="PEPTIDASE-RELATED"/>
    <property type="match status" value="1"/>
</dbReference>
<dbReference type="InterPro" id="IPR050570">
    <property type="entry name" value="Cell_wall_metabolism_enzyme"/>
</dbReference>
<dbReference type="InterPro" id="IPR016047">
    <property type="entry name" value="M23ase_b-sheet_dom"/>
</dbReference>
<evidence type="ECO:0000313" key="4">
    <source>
        <dbReference type="EMBL" id="MBK0418579.1"/>
    </source>
</evidence>
<feature type="transmembrane region" description="Helical" evidence="2">
    <location>
        <begin position="42"/>
        <end position="61"/>
    </location>
</feature>
<accession>A0A934UTN0</accession>
<dbReference type="Pfam" id="PF01551">
    <property type="entry name" value="Peptidase_M23"/>
    <property type="match status" value="1"/>
</dbReference>
<keyword evidence="5" id="KW-1185">Reference proteome</keyword>
<proteinExistence type="predicted"/>
<sequence length="257" mass="26499">MPYTDLPAQPVSELPAAEETPTGGGTEPETGTARRRSQLRSFVAGSTALASVTVLVAGTVFPATSAATADTPVFASRQQAFVTGGTTDTPTLLDELSVSPTAIAPEIGLSGGAVTVSGLTDTTLQYPFAQEVPLTDGFGYRSAPVAGFHDAQDMAAAGGTPIRIVGDGVITEAGWASDGCGFSLKVQHQVAGQEVISRYCHMQENSHSWQVGQTVQGDDQAGLVGTTGMSFGNHLHLVVRVEDEPVDPLPFIAANSK</sequence>
<evidence type="ECO:0000259" key="3">
    <source>
        <dbReference type="Pfam" id="PF01551"/>
    </source>
</evidence>
<keyword evidence="2" id="KW-1133">Transmembrane helix</keyword>
<gene>
    <name evidence="4" type="ORF">JD276_05970</name>
</gene>
<dbReference type="InterPro" id="IPR011055">
    <property type="entry name" value="Dup_hybrid_motif"/>
</dbReference>
<dbReference type="Proteomes" id="UP000608530">
    <property type="component" value="Unassembled WGS sequence"/>
</dbReference>
<evidence type="ECO:0000256" key="1">
    <source>
        <dbReference type="SAM" id="MobiDB-lite"/>
    </source>
</evidence>
<dbReference type="GO" id="GO:0004222">
    <property type="term" value="F:metalloendopeptidase activity"/>
    <property type="evidence" value="ECO:0007669"/>
    <property type="project" value="TreeGrafter"/>
</dbReference>
<protein>
    <submittedName>
        <fullName evidence="4">M23 family metallopeptidase</fullName>
    </submittedName>
</protein>
<organism evidence="4 5">
    <name type="scientific">Leucobacter chromiisoli</name>
    <dbReference type="NCBI Taxonomy" id="2796471"/>
    <lineage>
        <taxon>Bacteria</taxon>
        <taxon>Bacillati</taxon>
        <taxon>Actinomycetota</taxon>
        <taxon>Actinomycetes</taxon>
        <taxon>Micrococcales</taxon>
        <taxon>Microbacteriaceae</taxon>
        <taxon>Leucobacter</taxon>
    </lineage>
</organism>
<feature type="region of interest" description="Disordered" evidence="1">
    <location>
        <begin position="1"/>
        <end position="35"/>
    </location>
</feature>
<dbReference type="CDD" id="cd12797">
    <property type="entry name" value="M23_peptidase"/>
    <property type="match status" value="1"/>
</dbReference>
<feature type="domain" description="M23ase beta-sheet core" evidence="3">
    <location>
        <begin position="148"/>
        <end position="248"/>
    </location>
</feature>
<keyword evidence="2" id="KW-0812">Transmembrane</keyword>
<dbReference type="EMBL" id="JAEHOH010000007">
    <property type="protein sequence ID" value="MBK0418579.1"/>
    <property type="molecule type" value="Genomic_DNA"/>
</dbReference>
<dbReference type="RefSeq" id="WP_200114764.1">
    <property type="nucleotide sequence ID" value="NZ_JAEHOH010000007.1"/>
</dbReference>
<name>A0A934UTN0_9MICO</name>
<evidence type="ECO:0000256" key="2">
    <source>
        <dbReference type="SAM" id="Phobius"/>
    </source>
</evidence>
<reference evidence="4" key="1">
    <citation type="submission" date="2020-12" db="EMBL/GenBank/DDBJ databases">
        <title>Leucobacter sp. CAS1, isolated from Chromium sludge.</title>
        <authorList>
            <person name="Xu Z."/>
        </authorList>
    </citation>
    <scope>NUCLEOTIDE SEQUENCE</scope>
    <source>
        <strain evidence="4">CSA1</strain>
    </source>
</reference>
<keyword evidence="2" id="KW-0472">Membrane</keyword>
<dbReference type="Gene3D" id="2.70.70.10">
    <property type="entry name" value="Glucose Permease (Domain IIA)"/>
    <property type="match status" value="1"/>
</dbReference>
<evidence type="ECO:0000313" key="5">
    <source>
        <dbReference type="Proteomes" id="UP000608530"/>
    </source>
</evidence>
<feature type="compositionally biased region" description="Low complexity" evidence="1">
    <location>
        <begin position="15"/>
        <end position="31"/>
    </location>
</feature>
<dbReference type="SUPFAM" id="SSF51261">
    <property type="entry name" value="Duplicated hybrid motif"/>
    <property type="match status" value="1"/>
</dbReference>